<dbReference type="InterPro" id="IPR052953">
    <property type="entry name" value="Ser-rich/MCO-related"/>
</dbReference>
<keyword evidence="1" id="KW-0732">Signal</keyword>
<dbReference type="EMBL" id="KZ107866">
    <property type="protein sequence ID" value="OSS43457.1"/>
    <property type="molecule type" value="Genomic_DNA"/>
</dbReference>
<keyword evidence="3" id="KW-1185">Reference proteome</keyword>
<proteinExistence type="predicted"/>
<accession>A0A1Y2LJV7</accession>
<name>A0A1Y2LJV7_EPING</name>
<dbReference type="PANTHER" id="PTHR34883:SF15">
    <property type="entry name" value="EXTRACELLULAR SERINE-RICH PROTEIN"/>
    <property type="match status" value="1"/>
</dbReference>
<organism evidence="2 3">
    <name type="scientific">Epicoccum nigrum</name>
    <name type="common">Soil fungus</name>
    <name type="synonym">Epicoccum purpurascens</name>
    <dbReference type="NCBI Taxonomy" id="105696"/>
    <lineage>
        <taxon>Eukaryota</taxon>
        <taxon>Fungi</taxon>
        <taxon>Dikarya</taxon>
        <taxon>Ascomycota</taxon>
        <taxon>Pezizomycotina</taxon>
        <taxon>Dothideomycetes</taxon>
        <taxon>Pleosporomycetidae</taxon>
        <taxon>Pleosporales</taxon>
        <taxon>Pleosporineae</taxon>
        <taxon>Didymellaceae</taxon>
        <taxon>Epicoccum</taxon>
    </lineage>
</organism>
<dbReference type="SUPFAM" id="SSF49503">
    <property type="entry name" value="Cupredoxins"/>
    <property type="match status" value="1"/>
</dbReference>
<dbReference type="AlphaFoldDB" id="A0A1Y2LJV7"/>
<protein>
    <recommendedName>
        <fullName evidence="4">Phytocyanin domain-containing protein</fullName>
    </recommendedName>
</protein>
<dbReference type="Gene3D" id="2.60.40.420">
    <property type="entry name" value="Cupredoxins - blue copper proteins"/>
    <property type="match status" value="1"/>
</dbReference>
<dbReference type="Proteomes" id="UP000193240">
    <property type="component" value="Unassembled WGS sequence"/>
</dbReference>
<feature type="chain" id="PRO_5013322484" description="Phytocyanin domain-containing protein" evidence="1">
    <location>
        <begin position="20"/>
        <end position="229"/>
    </location>
</feature>
<dbReference type="InterPro" id="IPR008972">
    <property type="entry name" value="Cupredoxin"/>
</dbReference>
<evidence type="ECO:0000313" key="2">
    <source>
        <dbReference type="EMBL" id="OSS43457.1"/>
    </source>
</evidence>
<evidence type="ECO:0000256" key="1">
    <source>
        <dbReference type="SAM" id="SignalP"/>
    </source>
</evidence>
<feature type="signal peptide" evidence="1">
    <location>
        <begin position="1"/>
        <end position="19"/>
    </location>
</feature>
<dbReference type="STRING" id="105696.A0A1Y2LJV7"/>
<reference evidence="2 3" key="1">
    <citation type="journal article" date="2017" name="Genome Announc.">
        <title>Genome sequence of the saprophytic ascomycete Epicoccum nigrum ICMP 19927 strain isolated from New Zealand.</title>
        <authorList>
            <person name="Fokin M."/>
            <person name="Fleetwood D."/>
            <person name="Weir B.S."/>
            <person name="Villas-Boas S.G."/>
        </authorList>
    </citation>
    <scope>NUCLEOTIDE SEQUENCE [LARGE SCALE GENOMIC DNA]</scope>
    <source>
        <strain evidence="2 3">ICMP 19927</strain>
    </source>
</reference>
<evidence type="ECO:0000313" key="3">
    <source>
        <dbReference type="Proteomes" id="UP000193240"/>
    </source>
</evidence>
<gene>
    <name evidence="2" type="ORF">B5807_11818</name>
</gene>
<dbReference type="InParanoid" id="A0A1Y2LJV7"/>
<dbReference type="CDD" id="cd00920">
    <property type="entry name" value="Cupredoxin"/>
    <property type="match status" value="1"/>
</dbReference>
<dbReference type="PANTHER" id="PTHR34883">
    <property type="entry name" value="SERINE-RICH PROTEIN, PUTATIVE-RELATED-RELATED"/>
    <property type="match status" value="1"/>
</dbReference>
<sequence>MRRSVLPFVVTAALAAVHTVEVGEDGLVFNPETITAVPGDIVVFELYPSHNVVQGIFDSPCQTSDSSFYSGPFSNTDNGAKRFVVNVTSNDPVYYYCSVQKHCENGMVGGINIPTSGQTIDAYKQAAASVQQSQTPSQLRGGQLLDESQVAALSDNATSSSASASASASASSASASSAASASASVSASRSASASASAATASPSSGVAVASPSQIGGVAALLLGAAAWFL</sequence>
<evidence type="ECO:0008006" key="4">
    <source>
        <dbReference type="Google" id="ProtNLM"/>
    </source>
</evidence>
<dbReference type="OMA" id="CKAPTHC"/>